<dbReference type="RefSeq" id="WP_353439063.1">
    <property type="nucleotide sequence ID" value="NZ_CP099959.1"/>
</dbReference>
<keyword evidence="4 10" id="KW-0378">Hydrolase</keyword>
<dbReference type="NCBIfam" id="TIGR00668">
    <property type="entry name" value="apaH"/>
    <property type="match status" value="1"/>
</dbReference>
<gene>
    <name evidence="10" type="ORF">NKE59_01205</name>
</gene>
<dbReference type="InterPro" id="IPR004843">
    <property type="entry name" value="Calcineurin-like_PHP"/>
</dbReference>
<evidence type="ECO:0000259" key="9">
    <source>
        <dbReference type="Pfam" id="PF00149"/>
    </source>
</evidence>
<evidence type="ECO:0000313" key="10">
    <source>
        <dbReference type="EMBL" id="XCC57934.1"/>
    </source>
</evidence>
<evidence type="ECO:0000256" key="3">
    <source>
        <dbReference type="ARBA" id="ARBA00012506"/>
    </source>
</evidence>
<accession>A0AAU8A2V7</accession>
<dbReference type="PANTHER" id="PTHR40942:SF4">
    <property type="entry name" value="CYTOCHROME C5"/>
    <property type="match status" value="1"/>
</dbReference>
<evidence type="ECO:0000256" key="7">
    <source>
        <dbReference type="ARBA" id="ARBA00033210"/>
    </source>
</evidence>
<dbReference type="NCBIfam" id="NF001204">
    <property type="entry name" value="PRK00166.1"/>
    <property type="match status" value="1"/>
</dbReference>
<evidence type="ECO:0000256" key="1">
    <source>
        <dbReference type="ARBA" id="ARBA00003413"/>
    </source>
</evidence>
<comment type="function">
    <text evidence="1">Hydrolyzes diadenosine 5',5'''-P1,P4-tetraphosphate to yield ADP.</text>
</comment>
<evidence type="ECO:0000256" key="6">
    <source>
        <dbReference type="ARBA" id="ARBA00032248"/>
    </source>
</evidence>
<comment type="catalytic activity">
    <reaction evidence="8">
        <text>P(1),P(4)-bis(5'-adenosyl) tetraphosphate + H2O = 2 ADP + 2 H(+)</text>
        <dbReference type="Rhea" id="RHEA:24252"/>
        <dbReference type="ChEBI" id="CHEBI:15377"/>
        <dbReference type="ChEBI" id="CHEBI:15378"/>
        <dbReference type="ChEBI" id="CHEBI:58141"/>
        <dbReference type="ChEBI" id="CHEBI:456216"/>
        <dbReference type="EC" id="3.6.1.41"/>
    </reaction>
</comment>
<evidence type="ECO:0000256" key="5">
    <source>
        <dbReference type="ARBA" id="ARBA00031248"/>
    </source>
</evidence>
<dbReference type="InterPro" id="IPR029052">
    <property type="entry name" value="Metallo-depent_PP-like"/>
</dbReference>
<dbReference type="PIRSF" id="PIRSF000903">
    <property type="entry name" value="B5n-ttraPtase_sm"/>
    <property type="match status" value="1"/>
</dbReference>
<name>A0AAU8A2V7_9BURK</name>
<dbReference type="Gene3D" id="3.60.21.10">
    <property type="match status" value="1"/>
</dbReference>
<dbReference type="EMBL" id="CP099959">
    <property type="protein sequence ID" value="XCC57934.1"/>
    <property type="molecule type" value="Genomic_DNA"/>
</dbReference>
<dbReference type="PANTHER" id="PTHR40942">
    <property type="match status" value="1"/>
</dbReference>
<evidence type="ECO:0000256" key="2">
    <source>
        <dbReference type="ARBA" id="ARBA00005419"/>
    </source>
</evidence>
<dbReference type="EC" id="3.6.1.41" evidence="3"/>
<proteinExistence type="inferred from homology"/>
<protein>
    <recommendedName>
        <fullName evidence="3">bis(5'-nucleosyl)-tetraphosphatase (symmetrical)</fullName>
        <ecNumber evidence="3">3.6.1.41</ecNumber>
    </recommendedName>
    <alternativeName>
        <fullName evidence="6">Ap4A hydrolase</fullName>
    </alternativeName>
    <alternativeName>
        <fullName evidence="5">Diadenosine 5',5'''-P1,P4-tetraphosphate pyrophosphohydrolase</fullName>
    </alternativeName>
    <alternativeName>
        <fullName evidence="7">Diadenosine tetraphosphatase</fullName>
    </alternativeName>
</protein>
<reference evidence="10" key="1">
    <citation type="submission" date="2022-06" db="EMBL/GenBank/DDBJ databases">
        <title>New Polynucleobacter species.</title>
        <authorList>
            <person name="Hahn M.W."/>
        </authorList>
    </citation>
    <scope>NUCLEOTIDE SEQUENCE</scope>
    <source>
        <strain evidence="10">UK-FUSCHL-C3</strain>
    </source>
</reference>
<dbReference type="InterPro" id="IPR004617">
    <property type="entry name" value="ApaH"/>
</dbReference>
<dbReference type="SUPFAM" id="SSF56300">
    <property type="entry name" value="Metallo-dependent phosphatases"/>
    <property type="match status" value="1"/>
</dbReference>
<dbReference type="Pfam" id="PF00149">
    <property type="entry name" value="Metallophos"/>
    <property type="match status" value="1"/>
</dbReference>
<evidence type="ECO:0000256" key="4">
    <source>
        <dbReference type="ARBA" id="ARBA00022801"/>
    </source>
</evidence>
<dbReference type="GO" id="GO:0008803">
    <property type="term" value="F:bis(5'-nucleosyl)-tetraphosphatase (symmetrical) activity"/>
    <property type="evidence" value="ECO:0007669"/>
    <property type="project" value="UniProtKB-EC"/>
</dbReference>
<feature type="domain" description="Calcineurin-like phosphoesterase" evidence="9">
    <location>
        <begin position="3"/>
        <end position="151"/>
    </location>
</feature>
<evidence type="ECO:0000256" key="8">
    <source>
        <dbReference type="ARBA" id="ARBA00049417"/>
    </source>
</evidence>
<dbReference type="CDD" id="cd07422">
    <property type="entry name" value="MPP_ApaH"/>
    <property type="match status" value="1"/>
</dbReference>
<sequence length="290" mass="32396">MSRVFAIGDIQGCLSSLNQLIKKLPRTSKIICLGDMINRGPDSLGSLRRLKHLQETGVAECILGNHDLNLLACDAGLRDSKPLDTIDDILRAPDRKDLIDWLRHRPMALCNGKVLLVHAGVLPQWSVKRTLELAAEVEQALRQKTYKQFLAQMYGNTPNYWDPKLKGIDRLRLITNTLTRVRFCTPEGEMEFKSKEGLESGPAGYIPWFEISGRKTQEMPIVFGHWSTLGLLNRHRVVGIDTGCVWGGTLTAIDLDHLASANETIRSTTTDQGLKIKTLSVAGCDHPMRM</sequence>
<comment type="similarity">
    <text evidence="2">Belongs to the Ap4A hydrolase family.</text>
</comment>
<dbReference type="AlphaFoldDB" id="A0AAU8A2V7"/>
<organism evidence="10">
    <name type="scientific">Polynucleobacter sp. UK-FUSCHL-C3</name>
    <dbReference type="NCBI Taxonomy" id="2955208"/>
    <lineage>
        <taxon>Bacteria</taxon>
        <taxon>Pseudomonadati</taxon>
        <taxon>Pseudomonadota</taxon>
        <taxon>Betaproteobacteria</taxon>
        <taxon>Burkholderiales</taxon>
        <taxon>Burkholderiaceae</taxon>
        <taxon>Polynucleobacter</taxon>
    </lineage>
</organism>